<proteinExistence type="predicted"/>
<dbReference type="InParanoid" id="I2H653"/>
<evidence type="ECO:0000313" key="3">
    <source>
        <dbReference type="Proteomes" id="UP000002866"/>
    </source>
</evidence>
<dbReference type="FunCoup" id="I2H653">
    <property type="interactions" value="15"/>
</dbReference>
<accession>I2H653</accession>
<reference evidence="2 3" key="1">
    <citation type="journal article" date="2011" name="Proc. Natl. Acad. Sci. U.S.A.">
        <title>Evolutionary erosion of yeast sex chromosomes by mating-type switching accidents.</title>
        <authorList>
            <person name="Gordon J.L."/>
            <person name="Armisen D."/>
            <person name="Proux-Wera E."/>
            <person name="Oheigeartaigh S.S."/>
            <person name="Byrne K.P."/>
            <person name="Wolfe K.H."/>
        </authorList>
    </citation>
    <scope>NUCLEOTIDE SEQUENCE [LARGE SCALE GENOMIC DNA]</scope>
    <source>
        <strain evidence="3">ATCC 34711 / CBS 6284 / DSM 70876 / NBRC 10599 / NRRL Y-10934 / UCD 77-7</strain>
    </source>
</reference>
<organism evidence="2 3">
    <name type="scientific">Henningerozyma blattae (strain ATCC 34711 / CBS 6284 / DSM 70876 / NBRC 10599 / NRRL Y-10934 / UCD 77-7)</name>
    <name type="common">Yeast</name>
    <name type="synonym">Tetrapisispora blattae</name>
    <dbReference type="NCBI Taxonomy" id="1071380"/>
    <lineage>
        <taxon>Eukaryota</taxon>
        <taxon>Fungi</taxon>
        <taxon>Dikarya</taxon>
        <taxon>Ascomycota</taxon>
        <taxon>Saccharomycotina</taxon>
        <taxon>Saccharomycetes</taxon>
        <taxon>Saccharomycetales</taxon>
        <taxon>Saccharomycetaceae</taxon>
        <taxon>Henningerozyma</taxon>
    </lineage>
</organism>
<dbReference type="Gene3D" id="3.40.50.300">
    <property type="entry name" value="P-loop containing nucleotide triphosphate hydrolases"/>
    <property type="match status" value="1"/>
</dbReference>
<protein>
    <submittedName>
        <fullName evidence="2">Uncharacterized protein</fullName>
    </submittedName>
</protein>
<dbReference type="RefSeq" id="XP_004181374.1">
    <property type="nucleotide sequence ID" value="XM_004181326.1"/>
</dbReference>
<name>I2H653_HENB6</name>
<dbReference type="OrthoDB" id="3995714at2759"/>
<dbReference type="AlphaFoldDB" id="I2H653"/>
<dbReference type="GeneID" id="14496964"/>
<keyword evidence="3" id="KW-1185">Reference proteome</keyword>
<dbReference type="HOGENOM" id="CLU_674749_0_0_1"/>
<dbReference type="eggNOG" id="ENOG502QVZN">
    <property type="taxonomic scope" value="Eukaryota"/>
</dbReference>
<dbReference type="KEGG" id="tbl:TBLA_0F03170"/>
<dbReference type="SUPFAM" id="SSF52540">
    <property type="entry name" value="P-loop containing nucleoside triphosphate hydrolases"/>
    <property type="match status" value="1"/>
</dbReference>
<feature type="region of interest" description="Disordered" evidence="1">
    <location>
        <begin position="266"/>
        <end position="289"/>
    </location>
</feature>
<dbReference type="InterPro" id="IPR027417">
    <property type="entry name" value="P-loop_NTPase"/>
</dbReference>
<evidence type="ECO:0000256" key="1">
    <source>
        <dbReference type="SAM" id="MobiDB-lite"/>
    </source>
</evidence>
<dbReference type="EMBL" id="HE806321">
    <property type="protein sequence ID" value="CCH61855.1"/>
    <property type="molecule type" value="Genomic_DNA"/>
</dbReference>
<gene>
    <name evidence="2" type="primary">TBLA0F03170</name>
    <name evidence="2" type="ORF">TBLA_0F03170</name>
</gene>
<feature type="compositionally biased region" description="Low complexity" evidence="1">
    <location>
        <begin position="1"/>
        <end position="18"/>
    </location>
</feature>
<evidence type="ECO:0000313" key="2">
    <source>
        <dbReference type="EMBL" id="CCH61855.1"/>
    </source>
</evidence>
<dbReference type="OMA" id="QGHRNIN"/>
<sequence>MSSSSRPHSHSHAASSPSNRPLQLAVLGASGVGKSTLVSRVTVHHAPTAHHPTTQHSSWLAHYEPHSPLARTLLDPQPQRRLCLRTPSSICPDPLFASPCLGLTLLGPLVYSAFLDEYTEASSQLQLQLQPQVPSLSLSQTQTRAQAHNSLIQTRQSSIRSGSHMRLPMRSDYTLPANYIPPHFHPITLDIIDTKPYDPASVVPFLEVSLFSRNLGKNVLHNLADSPRHPVSTSALLVASGASELNANIDGYLLVYSAVPELNRRSQPPAYGNSNSNEMQGEGAHDDDGGLATVRDVRDAIIEAWTEYRDYKARWVKGQESDVYSLAHSWKTIWHTPSQELAKEKTRHDLRTFQTSLQPLDLNPRSPESPPPMIVVCTHATSPRASDALIQRGLQLANSWDCSFVALDSIDNLNVDVAFSLLIREIVEKQILQRNT</sequence>
<feature type="region of interest" description="Disordered" evidence="1">
    <location>
        <begin position="1"/>
        <end position="21"/>
    </location>
</feature>
<dbReference type="Proteomes" id="UP000002866">
    <property type="component" value="Chromosome 6"/>
</dbReference>